<dbReference type="AlphaFoldDB" id="A0A6J4QIG0"/>
<organism evidence="1">
    <name type="scientific">uncultured Rubrobacteraceae bacterium</name>
    <dbReference type="NCBI Taxonomy" id="349277"/>
    <lineage>
        <taxon>Bacteria</taxon>
        <taxon>Bacillati</taxon>
        <taxon>Actinomycetota</taxon>
        <taxon>Rubrobacteria</taxon>
        <taxon>Rubrobacterales</taxon>
        <taxon>Rubrobacteraceae</taxon>
        <taxon>environmental samples</taxon>
    </lineage>
</organism>
<protein>
    <submittedName>
        <fullName evidence="1">Uncharacterized protein</fullName>
    </submittedName>
</protein>
<reference evidence="1" key="1">
    <citation type="submission" date="2020-02" db="EMBL/GenBank/DDBJ databases">
        <authorList>
            <person name="Meier V. D."/>
        </authorList>
    </citation>
    <scope>NUCLEOTIDE SEQUENCE</scope>
    <source>
        <strain evidence="1">AVDCRST_MAG01</strain>
    </source>
</reference>
<evidence type="ECO:0000313" key="1">
    <source>
        <dbReference type="EMBL" id="CAA9445959.1"/>
    </source>
</evidence>
<sequence length="20" mass="2229">MVANNTDARAAIRGWLQENV</sequence>
<accession>A0A6J4QIG0</accession>
<gene>
    <name evidence="1" type="ORF">AVDCRST_MAG01-01-4077</name>
</gene>
<feature type="non-terminal residue" evidence="1">
    <location>
        <position position="20"/>
    </location>
</feature>
<name>A0A6J4QIG0_9ACTN</name>
<proteinExistence type="predicted"/>
<dbReference type="EMBL" id="CADCUW010000529">
    <property type="protein sequence ID" value="CAA9445959.1"/>
    <property type="molecule type" value="Genomic_DNA"/>
</dbReference>